<sequence>MINHVKSNVYFFIIKFSKVIGSILVLASLLLVSNALITLTQLISTGTQVDFIHIILELGIHMVTFIVGLILIITPNFFTYCELDIFSNKTHKIIDDVVSPITDIIS</sequence>
<name>A0A3A8GBM4_9GAMM</name>
<proteinExistence type="predicted"/>
<dbReference type="Proteomes" id="UP000281084">
    <property type="component" value="Unassembled WGS sequence"/>
</dbReference>
<dbReference type="EMBL" id="RAXZ01000009">
    <property type="protein sequence ID" value="RKG52730.1"/>
    <property type="molecule type" value="Genomic_DNA"/>
</dbReference>
<evidence type="ECO:0000256" key="1">
    <source>
        <dbReference type="SAM" id="Phobius"/>
    </source>
</evidence>
<feature type="transmembrane region" description="Helical" evidence="1">
    <location>
        <begin position="51"/>
        <end position="73"/>
    </location>
</feature>
<gene>
    <name evidence="2" type="ORF">D7V64_09135</name>
</gene>
<evidence type="ECO:0000313" key="2">
    <source>
        <dbReference type="EMBL" id="RKG52730.1"/>
    </source>
</evidence>
<protein>
    <submittedName>
        <fullName evidence="2">Uncharacterized protein</fullName>
    </submittedName>
</protein>
<keyword evidence="1" id="KW-1133">Transmembrane helix</keyword>
<dbReference type="AlphaFoldDB" id="A0A3A8GBM4"/>
<evidence type="ECO:0000313" key="3">
    <source>
        <dbReference type="Proteomes" id="UP000281084"/>
    </source>
</evidence>
<comment type="caution">
    <text evidence="2">The sequence shown here is derived from an EMBL/GenBank/DDBJ whole genome shotgun (WGS) entry which is preliminary data.</text>
</comment>
<keyword evidence="1" id="KW-0812">Transmembrane</keyword>
<accession>A0A3A8GBM4</accession>
<organism evidence="2 3">
    <name type="scientific">Acinetobacter cumulans</name>
    <dbReference type="NCBI Taxonomy" id="2136182"/>
    <lineage>
        <taxon>Bacteria</taxon>
        <taxon>Pseudomonadati</taxon>
        <taxon>Pseudomonadota</taxon>
        <taxon>Gammaproteobacteria</taxon>
        <taxon>Moraxellales</taxon>
        <taxon>Moraxellaceae</taxon>
        <taxon>Acinetobacter</taxon>
    </lineage>
</organism>
<keyword evidence="1" id="KW-0472">Membrane</keyword>
<reference evidence="2 3" key="1">
    <citation type="submission" date="2018-09" db="EMBL/GenBank/DDBJ databases">
        <title>The draft genome of Acinetobacter spp. strains.</title>
        <authorList>
            <person name="Qin J."/>
            <person name="Feng Y."/>
            <person name="Zong Z."/>
        </authorList>
    </citation>
    <scope>NUCLEOTIDE SEQUENCE [LARGE SCALE GENOMIC DNA]</scope>
    <source>
        <strain evidence="2 3">WCHAc060002</strain>
    </source>
</reference>